<organism evidence="1">
    <name type="scientific">uncultured Caudovirales phage</name>
    <dbReference type="NCBI Taxonomy" id="2100421"/>
    <lineage>
        <taxon>Viruses</taxon>
        <taxon>Duplodnaviria</taxon>
        <taxon>Heunggongvirae</taxon>
        <taxon>Uroviricota</taxon>
        <taxon>Caudoviricetes</taxon>
        <taxon>Peduoviridae</taxon>
        <taxon>Maltschvirus</taxon>
        <taxon>Maltschvirus maltsch</taxon>
    </lineage>
</organism>
<evidence type="ECO:0000313" key="1">
    <source>
        <dbReference type="EMBL" id="CAB4130105.1"/>
    </source>
</evidence>
<reference evidence="1" key="1">
    <citation type="submission" date="2020-04" db="EMBL/GenBank/DDBJ databases">
        <authorList>
            <person name="Chiriac C."/>
            <person name="Salcher M."/>
            <person name="Ghai R."/>
            <person name="Kavagutti S V."/>
        </authorList>
    </citation>
    <scope>NUCLEOTIDE SEQUENCE</scope>
</reference>
<accession>A0A6J5L7W8</accession>
<dbReference type="EMBL" id="LR796237">
    <property type="protein sequence ID" value="CAB4130105.1"/>
    <property type="molecule type" value="Genomic_DNA"/>
</dbReference>
<gene>
    <name evidence="1" type="ORF">UFOVP116_272</name>
</gene>
<proteinExistence type="predicted"/>
<protein>
    <submittedName>
        <fullName evidence="1">Uncharacterized protein</fullName>
    </submittedName>
</protein>
<name>A0A6J5L7W8_9CAUD</name>
<sequence length="122" mass="13872">MMVHKALTWSLMSPIPVLFYVKQTDCYGVAWNGLLMGHKQAMQIAAYIAFNIAPTPRARQLSLNEFHRLHMSGGFGEQPWATGVDNWHYLSNKLVHGEFAKSMQVSPARFFEIFSKENALVD</sequence>